<feature type="binding site" evidence="9">
    <location>
        <position position="11"/>
    </location>
    <ligand>
        <name>NADPH</name>
        <dbReference type="ChEBI" id="CHEBI:57783"/>
    </ligand>
</feature>
<feature type="binding site" evidence="9">
    <location>
        <position position="173"/>
    </location>
    <ligand>
        <name>1-deoxy-D-xylulose 5-phosphate</name>
        <dbReference type="ChEBI" id="CHEBI:57792"/>
    </ligand>
</feature>
<organism evidence="13 14">
    <name type="scientific">Roseburia inulinivorans DSM 16841</name>
    <dbReference type="NCBI Taxonomy" id="622312"/>
    <lineage>
        <taxon>Bacteria</taxon>
        <taxon>Bacillati</taxon>
        <taxon>Bacillota</taxon>
        <taxon>Clostridia</taxon>
        <taxon>Lachnospirales</taxon>
        <taxon>Lachnospiraceae</taxon>
        <taxon>Roseburia</taxon>
    </lineage>
</organism>
<gene>
    <name evidence="9 13" type="primary">dxr</name>
    <name evidence="13" type="ORF">ROSEINA2194_00994</name>
</gene>
<evidence type="ECO:0000259" key="11">
    <source>
        <dbReference type="Pfam" id="PF08436"/>
    </source>
</evidence>
<comment type="cofactor">
    <cofactor evidence="9">
        <name>Mg(2+)</name>
        <dbReference type="ChEBI" id="CHEBI:18420"/>
    </cofactor>
    <cofactor evidence="9">
        <name>Mn(2+)</name>
        <dbReference type="ChEBI" id="CHEBI:29035"/>
    </cofactor>
</comment>
<dbReference type="GO" id="GO:0016853">
    <property type="term" value="F:isomerase activity"/>
    <property type="evidence" value="ECO:0007669"/>
    <property type="project" value="UniProtKB-KW"/>
</dbReference>
<evidence type="ECO:0000259" key="10">
    <source>
        <dbReference type="Pfam" id="PF02670"/>
    </source>
</evidence>
<evidence type="ECO:0000256" key="9">
    <source>
        <dbReference type="HAMAP-Rule" id="MF_00183"/>
    </source>
</evidence>
<evidence type="ECO:0000256" key="3">
    <source>
        <dbReference type="ARBA" id="ARBA00022723"/>
    </source>
</evidence>
<comment type="catalytic activity">
    <reaction evidence="8">
        <text>2-C-methyl-D-erythritol 4-phosphate + NADP(+) = 1-deoxy-D-xylulose 5-phosphate + NADPH + H(+)</text>
        <dbReference type="Rhea" id="RHEA:13717"/>
        <dbReference type="ChEBI" id="CHEBI:15378"/>
        <dbReference type="ChEBI" id="CHEBI:57783"/>
        <dbReference type="ChEBI" id="CHEBI:57792"/>
        <dbReference type="ChEBI" id="CHEBI:58262"/>
        <dbReference type="ChEBI" id="CHEBI:58349"/>
        <dbReference type="EC" id="1.1.1.267"/>
    </reaction>
    <physiologicalReaction direction="right-to-left" evidence="8">
        <dbReference type="Rhea" id="RHEA:13719"/>
    </physiologicalReaction>
</comment>
<feature type="binding site" evidence="9">
    <location>
        <position position="13"/>
    </location>
    <ligand>
        <name>NADPH</name>
        <dbReference type="ChEBI" id="CHEBI:57783"/>
    </ligand>
</feature>
<dbReference type="PANTHER" id="PTHR30525:SF0">
    <property type="entry name" value="1-DEOXY-D-XYLULOSE 5-PHOSPHATE REDUCTOISOMERASE, CHLOROPLASTIC"/>
    <property type="match status" value="1"/>
</dbReference>
<feature type="binding site" evidence="9">
    <location>
        <position position="147"/>
    </location>
    <ligand>
        <name>Mn(2+)</name>
        <dbReference type="ChEBI" id="CHEBI:29035"/>
    </ligand>
</feature>
<dbReference type="PANTHER" id="PTHR30525">
    <property type="entry name" value="1-DEOXY-D-XYLULOSE 5-PHOSPHATE REDUCTOISOMERASE"/>
    <property type="match status" value="1"/>
</dbReference>
<feature type="binding site" evidence="9">
    <location>
        <position position="121"/>
    </location>
    <ligand>
        <name>NADPH</name>
        <dbReference type="ChEBI" id="CHEBI:57783"/>
    </ligand>
</feature>
<dbReference type="Gene3D" id="3.40.50.720">
    <property type="entry name" value="NAD(P)-binding Rossmann-like Domain"/>
    <property type="match status" value="1"/>
</dbReference>
<dbReference type="AlphaFoldDB" id="C0FQJ0"/>
<feature type="domain" description="1-deoxy-D-xylulose 5-phosphate reductoisomerase C-terminal" evidence="11">
    <location>
        <begin position="143"/>
        <end position="226"/>
    </location>
</feature>
<evidence type="ECO:0000256" key="7">
    <source>
        <dbReference type="ARBA" id="ARBA00023229"/>
    </source>
</evidence>
<dbReference type="SUPFAM" id="SSF69055">
    <property type="entry name" value="1-deoxy-D-xylulose-5-phosphate reductoisomerase, C-terminal domain"/>
    <property type="match status" value="1"/>
</dbReference>
<dbReference type="eggNOG" id="COG0743">
    <property type="taxonomic scope" value="Bacteria"/>
</dbReference>
<dbReference type="SUPFAM" id="SSF51735">
    <property type="entry name" value="NAD(P)-binding Rossmann-fold domains"/>
    <property type="match status" value="1"/>
</dbReference>
<dbReference type="Pfam" id="PF13288">
    <property type="entry name" value="DXPR_C"/>
    <property type="match status" value="1"/>
</dbReference>
<dbReference type="InterPro" id="IPR013644">
    <property type="entry name" value="DXP_reductoisomerase_C"/>
</dbReference>
<keyword evidence="3 9" id="KW-0479">Metal-binding</keyword>
<comment type="caution">
    <text evidence="13">The sequence shown here is derived from an EMBL/GenBank/DDBJ whole genome shotgun (WGS) entry which is preliminary data.</text>
</comment>
<feature type="binding site" evidence="9">
    <location>
        <position position="149"/>
    </location>
    <ligand>
        <name>1-deoxy-D-xylulose 5-phosphate</name>
        <dbReference type="ChEBI" id="CHEBI:57792"/>
    </ligand>
</feature>
<keyword evidence="4 9" id="KW-0521">NADP</keyword>
<dbReference type="RefSeq" id="WP_007883842.1">
    <property type="nucleotide sequence ID" value="NZ_ACFY01000040.1"/>
</dbReference>
<feature type="binding site" evidence="9">
    <location>
        <position position="37"/>
    </location>
    <ligand>
        <name>NADPH</name>
        <dbReference type="ChEBI" id="CHEBI:57783"/>
    </ligand>
</feature>
<feature type="binding site" evidence="9">
    <location>
        <position position="10"/>
    </location>
    <ligand>
        <name>NADPH</name>
        <dbReference type="ChEBI" id="CHEBI:57783"/>
    </ligand>
</feature>
<comment type="similarity">
    <text evidence="2 9">Belongs to the DXR family.</text>
</comment>
<feature type="binding site" evidence="9">
    <location>
        <position position="196"/>
    </location>
    <ligand>
        <name>1-deoxy-D-xylulose 5-phosphate</name>
        <dbReference type="ChEBI" id="CHEBI:57792"/>
    </ligand>
</feature>
<dbReference type="HAMAP" id="MF_00183">
    <property type="entry name" value="DXP_reductoisom"/>
    <property type="match status" value="1"/>
</dbReference>
<dbReference type="EC" id="1.1.1.267" evidence="9"/>
<keyword evidence="9" id="KW-0460">Magnesium</keyword>
<protein>
    <recommendedName>
        <fullName evidence="9">1-deoxy-D-xylulose 5-phosphate reductoisomerase</fullName>
        <shortName evidence="9">DXP reductoisomerase</shortName>
        <ecNumber evidence="9">1.1.1.267</ecNumber>
    </recommendedName>
    <alternativeName>
        <fullName evidence="9">1-deoxyxylulose-5-phosphate reductoisomerase</fullName>
    </alternativeName>
    <alternativeName>
        <fullName evidence="9">2-C-methyl-D-erythritol 4-phosphate synthase</fullName>
    </alternativeName>
</protein>
<evidence type="ECO:0000256" key="6">
    <source>
        <dbReference type="ARBA" id="ARBA00023211"/>
    </source>
</evidence>
<dbReference type="InterPro" id="IPR026877">
    <property type="entry name" value="DXPR_C"/>
</dbReference>
<name>C0FQJ0_9FIRM</name>
<feature type="binding site" evidence="9">
    <location>
        <position position="35"/>
    </location>
    <ligand>
        <name>NADPH</name>
        <dbReference type="ChEBI" id="CHEBI:57783"/>
    </ligand>
</feature>
<dbReference type="EMBL" id="ACFY01000040">
    <property type="protein sequence ID" value="EEG95212.1"/>
    <property type="molecule type" value="Genomic_DNA"/>
</dbReference>
<keyword evidence="13" id="KW-0413">Isomerase</keyword>
<evidence type="ECO:0000256" key="5">
    <source>
        <dbReference type="ARBA" id="ARBA00023002"/>
    </source>
</evidence>
<dbReference type="Pfam" id="PF08436">
    <property type="entry name" value="DXP_redisom_C"/>
    <property type="match status" value="1"/>
</dbReference>
<dbReference type="SUPFAM" id="SSF55347">
    <property type="entry name" value="Glyceraldehyde-3-phosphate dehydrogenase-like, C-terminal domain"/>
    <property type="match status" value="1"/>
</dbReference>
<dbReference type="GO" id="GO:0030604">
    <property type="term" value="F:1-deoxy-D-xylulose-5-phosphate reductoisomerase activity"/>
    <property type="evidence" value="ECO:0007669"/>
    <property type="project" value="UniProtKB-UniRule"/>
</dbReference>
<dbReference type="GO" id="GO:0051484">
    <property type="term" value="P:isopentenyl diphosphate biosynthetic process, methylerythritol 4-phosphate pathway involved in terpenoid biosynthetic process"/>
    <property type="evidence" value="ECO:0007669"/>
    <property type="project" value="UniProtKB-ARBA"/>
</dbReference>
<dbReference type="Proteomes" id="UP000003561">
    <property type="component" value="Unassembled WGS sequence"/>
</dbReference>
<dbReference type="GO" id="GO:0030145">
    <property type="term" value="F:manganese ion binding"/>
    <property type="evidence" value="ECO:0007669"/>
    <property type="project" value="TreeGrafter"/>
</dbReference>
<evidence type="ECO:0000313" key="14">
    <source>
        <dbReference type="Proteomes" id="UP000003561"/>
    </source>
</evidence>
<evidence type="ECO:0000256" key="4">
    <source>
        <dbReference type="ARBA" id="ARBA00022857"/>
    </source>
</evidence>
<keyword evidence="6 9" id="KW-0464">Manganese</keyword>
<dbReference type="InterPro" id="IPR013512">
    <property type="entry name" value="DXP_reductoisomerase_N"/>
</dbReference>
<dbReference type="UniPathway" id="UPA00056">
    <property type="reaction ID" value="UER00092"/>
</dbReference>
<dbReference type="InterPro" id="IPR036169">
    <property type="entry name" value="DXPR_C_sf"/>
</dbReference>
<dbReference type="NCBIfam" id="TIGR00243">
    <property type="entry name" value="Dxr"/>
    <property type="match status" value="1"/>
</dbReference>
<feature type="binding site" evidence="9">
    <location>
        <position position="214"/>
    </location>
    <ligand>
        <name>1-deoxy-D-xylulose 5-phosphate</name>
        <dbReference type="ChEBI" id="CHEBI:57792"/>
    </ligand>
</feature>
<evidence type="ECO:0000256" key="2">
    <source>
        <dbReference type="ARBA" id="ARBA00006825"/>
    </source>
</evidence>
<accession>C0FQJ0</accession>
<feature type="domain" description="DXP reductoisomerase C-terminal" evidence="12">
    <location>
        <begin position="258"/>
        <end position="372"/>
    </location>
</feature>
<reference evidence="13 14" key="2">
    <citation type="submission" date="2009-03" db="EMBL/GenBank/DDBJ databases">
        <title>Draft genome sequence of Roseburia inulinivorans (DSM 16841).</title>
        <authorList>
            <person name="Sudarsanam P."/>
            <person name="Ley R."/>
            <person name="Guruge J."/>
            <person name="Turnbaugh P.J."/>
            <person name="Mahowald M."/>
            <person name="Liep D."/>
            <person name="Gordon J."/>
        </authorList>
    </citation>
    <scope>NUCLEOTIDE SEQUENCE [LARGE SCALE GENOMIC DNA]</scope>
    <source>
        <strain evidence="13 14">DSM 16841</strain>
    </source>
</reference>
<dbReference type="PIRSF" id="PIRSF006205">
    <property type="entry name" value="Dxp_reductismrs"/>
    <property type="match status" value="1"/>
</dbReference>
<feature type="binding site" evidence="9">
    <location>
        <position position="218"/>
    </location>
    <ligand>
        <name>1-deoxy-D-xylulose 5-phosphate</name>
        <dbReference type="ChEBI" id="CHEBI:57792"/>
    </ligand>
</feature>
<evidence type="ECO:0000256" key="1">
    <source>
        <dbReference type="ARBA" id="ARBA00005094"/>
    </source>
</evidence>
<comment type="pathway">
    <text evidence="1 9">Isoprenoid biosynthesis; isopentenyl diphosphate biosynthesis via DXP pathway; isopentenyl diphosphate from 1-deoxy-D-xylulose 5-phosphate: step 1/6.</text>
</comment>
<dbReference type="InterPro" id="IPR036291">
    <property type="entry name" value="NAD(P)-bd_dom_sf"/>
</dbReference>
<dbReference type="Pfam" id="PF02670">
    <property type="entry name" value="DXP_reductoisom"/>
    <property type="match status" value="1"/>
</dbReference>
<dbReference type="InterPro" id="IPR003821">
    <property type="entry name" value="DXP_reductoisomerase"/>
</dbReference>
<reference evidence="13 14" key="1">
    <citation type="submission" date="2009-02" db="EMBL/GenBank/DDBJ databases">
        <authorList>
            <person name="Fulton L."/>
            <person name="Clifton S."/>
            <person name="Fulton B."/>
            <person name="Xu J."/>
            <person name="Minx P."/>
            <person name="Pepin K.H."/>
            <person name="Johnson M."/>
            <person name="Bhonagiri V."/>
            <person name="Nash W.E."/>
            <person name="Mardis E.R."/>
            <person name="Wilson R.K."/>
        </authorList>
    </citation>
    <scope>NUCLEOTIDE SEQUENCE [LARGE SCALE GENOMIC DNA]</scope>
    <source>
        <strain evidence="13 14">DSM 16841</strain>
    </source>
</reference>
<feature type="binding site" evidence="9">
    <location>
        <position position="123"/>
    </location>
    <ligand>
        <name>NADPH</name>
        <dbReference type="ChEBI" id="CHEBI:57783"/>
    </ligand>
</feature>
<dbReference type="GO" id="GO:0070402">
    <property type="term" value="F:NADPH binding"/>
    <property type="evidence" value="ECO:0007669"/>
    <property type="project" value="InterPro"/>
</dbReference>
<evidence type="ECO:0000313" key="13">
    <source>
        <dbReference type="EMBL" id="EEG95212.1"/>
    </source>
</evidence>
<feature type="binding site" evidence="9">
    <location>
        <position position="149"/>
    </location>
    <ligand>
        <name>Mn(2+)</name>
        <dbReference type="ChEBI" id="CHEBI:29035"/>
    </ligand>
</feature>
<keyword evidence="5 9" id="KW-0560">Oxidoreductase</keyword>
<dbReference type="FunFam" id="3.40.50.720:FF:000045">
    <property type="entry name" value="1-deoxy-D-xylulose 5-phosphate reductoisomerase"/>
    <property type="match status" value="1"/>
</dbReference>
<proteinExistence type="inferred from homology"/>
<feature type="binding site" evidence="9">
    <location>
        <position position="202"/>
    </location>
    <ligand>
        <name>NADPH</name>
        <dbReference type="ChEBI" id="CHEBI:57783"/>
    </ligand>
</feature>
<feature type="domain" description="1-deoxy-D-xylulose 5-phosphate reductoisomerase N-terminal" evidence="10">
    <location>
        <begin position="4"/>
        <end position="129"/>
    </location>
</feature>
<feature type="binding site" evidence="9">
    <location>
        <position position="12"/>
    </location>
    <ligand>
        <name>NADPH</name>
        <dbReference type="ChEBI" id="CHEBI:57783"/>
    </ligand>
</feature>
<comment type="function">
    <text evidence="9">Catalyzes the NADPH-dependent rearrangement and reduction of 1-deoxy-D-xylulose-5-phosphate (DXP) to 2-C-methyl-D-erythritol 4-phosphate (MEP).</text>
</comment>
<feature type="binding site" evidence="9">
    <location>
        <position position="209"/>
    </location>
    <ligand>
        <name>1-deoxy-D-xylulose 5-phosphate</name>
        <dbReference type="ChEBI" id="CHEBI:57792"/>
    </ligand>
</feature>
<feature type="binding site" evidence="9">
    <location>
        <position position="122"/>
    </location>
    <ligand>
        <name>1-deoxy-D-xylulose 5-phosphate</name>
        <dbReference type="ChEBI" id="CHEBI:57792"/>
    </ligand>
</feature>
<dbReference type="NCBIfam" id="NF009114">
    <property type="entry name" value="PRK12464.1"/>
    <property type="match status" value="1"/>
</dbReference>
<keyword evidence="7 9" id="KW-0414">Isoprene biosynthesis</keyword>
<evidence type="ECO:0000259" key="12">
    <source>
        <dbReference type="Pfam" id="PF13288"/>
    </source>
</evidence>
<feature type="binding site" evidence="9">
    <location>
        <position position="218"/>
    </location>
    <ligand>
        <name>Mn(2+)</name>
        <dbReference type="ChEBI" id="CHEBI:29035"/>
    </ligand>
</feature>
<feature type="binding site" evidence="9">
    <location>
        <position position="148"/>
    </location>
    <ligand>
        <name>1-deoxy-D-xylulose 5-phosphate</name>
        <dbReference type="ChEBI" id="CHEBI:57792"/>
    </ligand>
</feature>
<sequence>MKKIAILGSTGSIGTQTLDIVREQGDIQVVAMAAGSNISLLEAQMREFRPSLVSVWDEKKASELRTNTKDLGIKIVSGMEGLLEVSVIPESEILVTAIVGMLGIRPTIAAIKAGKKIALANKETLVTAGHIIIPLAKEYKVPILPVDSEHSAIFQSLQGAGDNKISRILLTASGGPFRGRKADELKNIQVEDALKHPNWSMGRKITIDSSTLVNKGLEVMEAKWLFDVALDQIQVVVHPQSVIHSAVEYQDGAVIAQLGTPDMRLPIQYALYYPERRNLSGRRLDLFEIADLTFEKPDTDTFRGLALAYQAMEKGGNIPTVYNAANEKAVSLFLDRKISYPEITELIEACMENAEFIDHPDVDEILGTEAAAYEFIEKR</sequence>
<comment type="caution">
    <text evidence="9">Lacks conserved residue(s) required for the propagation of feature annotation.</text>
</comment>
<evidence type="ECO:0000256" key="8">
    <source>
        <dbReference type="ARBA" id="ARBA00048543"/>
    </source>
</evidence>
<dbReference type="Gene3D" id="1.10.1740.10">
    <property type="match status" value="1"/>
</dbReference>
<feature type="binding site" evidence="9">
    <location>
        <position position="215"/>
    </location>
    <ligand>
        <name>1-deoxy-D-xylulose 5-phosphate</name>
        <dbReference type="ChEBI" id="CHEBI:57792"/>
    </ligand>
</feature>